<dbReference type="SUPFAM" id="SSF53448">
    <property type="entry name" value="Nucleotide-diphospho-sugar transferases"/>
    <property type="match status" value="1"/>
</dbReference>
<keyword evidence="2" id="KW-1185">Reference proteome</keyword>
<dbReference type="PANTHER" id="PTHR11183">
    <property type="entry name" value="GLYCOGENIN SUBFAMILY MEMBER"/>
    <property type="match status" value="1"/>
</dbReference>
<evidence type="ECO:0000313" key="2">
    <source>
        <dbReference type="Proteomes" id="UP000037904"/>
    </source>
</evidence>
<dbReference type="AlphaFoldDB" id="A0A0M9ELR7"/>
<organism evidence="1 2">
    <name type="scientific">Fusarium langsethiae</name>
    <dbReference type="NCBI Taxonomy" id="179993"/>
    <lineage>
        <taxon>Eukaryota</taxon>
        <taxon>Fungi</taxon>
        <taxon>Dikarya</taxon>
        <taxon>Ascomycota</taxon>
        <taxon>Pezizomycotina</taxon>
        <taxon>Sordariomycetes</taxon>
        <taxon>Hypocreomycetidae</taxon>
        <taxon>Hypocreales</taxon>
        <taxon>Nectriaceae</taxon>
        <taxon>Fusarium</taxon>
    </lineage>
</organism>
<protein>
    <submittedName>
        <fullName evidence="1">Glucose n-acetyltransferase 1</fullName>
    </submittedName>
</protein>
<dbReference type="Gene3D" id="3.90.550.10">
    <property type="entry name" value="Spore Coat Polysaccharide Biosynthesis Protein SpsA, Chain A"/>
    <property type="match status" value="1"/>
</dbReference>
<dbReference type="InterPro" id="IPR050587">
    <property type="entry name" value="GNT1/Glycosyltrans_8"/>
</dbReference>
<dbReference type="GO" id="GO:0016740">
    <property type="term" value="F:transferase activity"/>
    <property type="evidence" value="ECO:0007669"/>
    <property type="project" value="UniProtKB-KW"/>
</dbReference>
<keyword evidence="1" id="KW-0808">Transferase</keyword>
<gene>
    <name evidence="1" type="ORF">FLAG1_11989</name>
</gene>
<comment type="caution">
    <text evidence="1">The sequence shown here is derived from an EMBL/GenBank/DDBJ whole genome shotgun (WGS) entry which is preliminary data.</text>
</comment>
<dbReference type="InterPro" id="IPR029044">
    <property type="entry name" value="Nucleotide-diphossugar_trans"/>
</dbReference>
<dbReference type="Proteomes" id="UP000037904">
    <property type="component" value="Unassembled WGS sequence"/>
</dbReference>
<reference evidence="1 2" key="1">
    <citation type="submission" date="2015-04" db="EMBL/GenBank/DDBJ databases">
        <title>The draft genome sequence of Fusarium langsethiae, a T-2/HT-2 mycotoxin producer.</title>
        <authorList>
            <person name="Lysoe E."/>
            <person name="Divon H.H."/>
            <person name="Terzi V."/>
            <person name="Orru L."/>
            <person name="Lamontanara A."/>
            <person name="Kolseth A.-K."/>
            <person name="Frandsen R.J."/>
            <person name="Nielsen K."/>
            <person name="Thrane U."/>
        </authorList>
    </citation>
    <scope>NUCLEOTIDE SEQUENCE [LARGE SCALE GENOMIC DNA]</scope>
    <source>
        <strain evidence="1 2">Fl201059</strain>
    </source>
</reference>
<dbReference type="EMBL" id="JXCE01001250">
    <property type="protein sequence ID" value="KPA35320.1"/>
    <property type="molecule type" value="Genomic_DNA"/>
</dbReference>
<name>A0A0M9ELR7_FUSLA</name>
<proteinExistence type="predicted"/>
<evidence type="ECO:0000313" key="1">
    <source>
        <dbReference type="EMBL" id="KPA35320.1"/>
    </source>
</evidence>
<sequence>MLYPSSMLSSDHSSSDAQLLIKARDKYNVKLIPVTIQHKNNADPTWADSLTKLLVFNQTQYSRIISVDSDSILLQAMDELFLMPSAPVALPRAYWLFPETEILSTMVMLVEPSETEFARIMDKADSASVNDYDMEIINSLYRDTALVLPHRPYALLTGEFRSESHAMYLGSDSEPWDPAKAYHEAKFVHFSDWPFPKPWLHGSKELRHKLQPKCTTAGDEIDCTGRLIWNSLYKYFQEKRKEVCA</sequence>
<accession>A0A0M9ELR7</accession>